<feature type="region of interest" description="Disordered" evidence="1">
    <location>
        <begin position="1"/>
        <end position="68"/>
    </location>
</feature>
<dbReference type="EMBL" id="SDRB02010867">
    <property type="protein sequence ID" value="THG03812.1"/>
    <property type="molecule type" value="Genomic_DNA"/>
</dbReference>
<dbReference type="Pfam" id="PF15365">
    <property type="entry name" value="PNRC"/>
    <property type="match status" value="1"/>
</dbReference>
<comment type="caution">
    <text evidence="2">The sequence shown here is derived from an EMBL/GenBank/DDBJ whole genome shotgun (WGS) entry which is preliminary data.</text>
</comment>
<dbReference type="GO" id="GO:0016071">
    <property type="term" value="P:mRNA metabolic process"/>
    <property type="evidence" value="ECO:0007669"/>
    <property type="project" value="UniProtKB-ARBA"/>
</dbReference>
<dbReference type="InterPro" id="IPR028322">
    <property type="entry name" value="PNRC-like_rgn"/>
</dbReference>
<proteinExistence type="predicted"/>
<dbReference type="AlphaFoldDB" id="A0A4S4DLJ1"/>
<evidence type="ECO:0000313" key="3">
    <source>
        <dbReference type="Proteomes" id="UP000306102"/>
    </source>
</evidence>
<gene>
    <name evidence="2" type="ORF">TEA_011217</name>
</gene>
<dbReference type="PANTHER" id="PTHR33670">
    <property type="entry name" value="SPLICING FACTOR, PROLINE- AND GLUTAMINE-RICH-LIKE"/>
    <property type="match status" value="1"/>
</dbReference>
<organism evidence="2 3">
    <name type="scientific">Camellia sinensis var. sinensis</name>
    <name type="common">China tea</name>
    <dbReference type="NCBI Taxonomy" id="542762"/>
    <lineage>
        <taxon>Eukaryota</taxon>
        <taxon>Viridiplantae</taxon>
        <taxon>Streptophyta</taxon>
        <taxon>Embryophyta</taxon>
        <taxon>Tracheophyta</taxon>
        <taxon>Spermatophyta</taxon>
        <taxon>Magnoliopsida</taxon>
        <taxon>eudicotyledons</taxon>
        <taxon>Gunneridae</taxon>
        <taxon>Pentapetalae</taxon>
        <taxon>asterids</taxon>
        <taxon>Ericales</taxon>
        <taxon>Theaceae</taxon>
        <taxon>Camellia</taxon>
    </lineage>
</organism>
<feature type="compositionally biased region" description="Pro residues" evidence="1">
    <location>
        <begin position="25"/>
        <end position="35"/>
    </location>
</feature>
<reference evidence="2 3" key="1">
    <citation type="journal article" date="2018" name="Proc. Natl. Acad. Sci. U.S.A.">
        <title>Draft genome sequence of Camellia sinensis var. sinensis provides insights into the evolution of the tea genome and tea quality.</title>
        <authorList>
            <person name="Wei C."/>
            <person name="Yang H."/>
            <person name="Wang S."/>
            <person name="Zhao J."/>
            <person name="Liu C."/>
            <person name="Gao L."/>
            <person name="Xia E."/>
            <person name="Lu Y."/>
            <person name="Tai Y."/>
            <person name="She G."/>
            <person name="Sun J."/>
            <person name="Cao H."/>
            <person name="Tong W."/>
            <person name="Gao Q."/>
            <person name="Li Y."/>
            <person name="Deng W."/>
            <person name="Jiang X."/>
            <person name="Wang W."/>
            <person name="Chen Q."/>
            <person name="Zhang S."/>
            <person name="Li H."/>
            <person name="Wu J."/>
            <person name="Wang P."/>
            <person name="Li P."/>
            <person name="Shi C."/>
            <person name="Zheng F."/>
            <person name="Jian J."/>
            <person name="Huang B."/>
            <person name="Shan D."/>
            <person name="Shi M."/>
            <person name="Fang C."/>
            <person name="Yue Y."/>
            <person name="Li F."/>
            <person name="Li D."/>
            <person name="Wei S."/>
            <person name="Han B."/>
            <person name="Jiang C."/>
            <person name="Yin Y."/>
            <person name="Xia T."/>
            <person name="Zhang Z."/>
            <person name="Bennetzen J.L."/>
            <person name="Zhao S."/>
            <person name="Wan X."/>
        </authorList>
    </citation>
    <scope>NUCLEOTIDE SEQUENCE [LARGE SCALE GENOMIC DNA]</scope>
    <source>
        <strain evidence="3">cv. Shuchazao</strain>
        <tissue evidence="2">Leaf</tissue>
    </source>
</reference>
<keyword evidence="3" id="KW-1185">Reference proteome</keyword>
<accession>A0A4S4DLJ1</accession>
<name>A0A4S4DLJ1_CAMSN</name>
<evidence type="ECO:0000256" key="1">
    <source>
        <dbReference type="SAM" id="MobiDB-lite"/>
    </source>
</evidence>
<dbReference type="PANTHER" id="PTHR33670:SF17">
    <property type="entry name" value="ANTHER-SPECIFIC PROLINE-RICH PROTEIN APG"/>
    <property type="match status" value="1"/>
</dbReference>
<sequence length="181" mass="19919">MGGLAVLHPQDCLRDPPHKSLMSPPRNPNPNPNPNPNATRSNRRKQTPHNNKNNKTGQTMSHNLPSKNLVMGQVKILKRGEELTIFKSRDSGADDSKPPVKEAGDLDDLLVSSTARLGPEPEMVPKQMRLGDFYAGSVIIESPPPSSLPLPAFFSKKSVLSSKDDDDATFDLRRLLRLNLP</sequence>
<feature type="compositionally biased region" description="Polar residues" evidence="1">
    <location>
        <begin position="48"/>
        <end position="66"/>
    </location>
</feature>
<protein>
    <submittedName>
        <fullName evidence="2">Uncharacterized protein</fullName>
    </submittedName>
</protein>
<evidence type="ECO:0000313" key="2">
    <source>
        <dbReference type="EMBL" id="THG03812.1"/>
    </source>
</evidence>
<dbReference type="Proteomes" id="UP000306102">
    <property type="component" value="Unassembled WGS sequence"/>
</dbReference>
<dbReference type="STRING" id="542762.A0A4S4DLJ1"/>